<proteinExistence type="predicted"/>
<dbReference type="REBASE" id="252137">
    <property type="entry name" value="M.RspS217ORF31830P"/>
</dbReference>
<keyword evidence="1" id="KW-0614">Plasmid</keyword>
<dbReference type="EMBL" id="CP021355">
    <property type="protein sequence ID" value="AWK76117.1"/>
    <property type="molecule type" value="Genomic_DNA"/>
</dbReference>
<name>A0A2S2C5E8_9NOCA</name>
<evidence type="ECO:0000313" key="1">
    <source>
        <dbReference type="EMBL" id="AWK76117.1"/>
    </source>
</evidence>
<geneLocation type="plasmid" evidence="2">
    <name>prb98</name>
</geneLocation>
<accession>A0A2S2C5E8</accession>
<dbReference type="RefSeq" id="WP_109335599.1">
    <property type="nucleotide sequence ID" value="NZ_CP021355.1"/>
</dbReference>
<gene>
    <name evidence="1" type="ORF">CBI38_31830</name>
</gene>
<reference evidence="1 2" key="1">
    <citation type="submission" date="2017-05" db="EMBL/GenBank/DDBJ databases">
        <title>Isolation of Rhodococcus sp. S2-17 biodegrading of BP-3.</title>
        <authorList>
            <person name="Lee Y."/>
            <person name="Kim K.H."/>
            <person name="Chun B.H."/>
            <person name="Jung H.S."/>
            <person name="Jeon C.O."/>
        </authorList>
    </citation>
    <scope>NUCLEOTIDE SEQUENCE [LARGE SCALE GENOMIC DNA]</scope>
    <source>
        <strain evidence="1 2">S2-17</strain>
        <plasmid evidence="2">prb98</plasmid>
    </source>
</reference>
<protein>
    <submittedName>
        <fullName evidence="1">Uncharacterized protein</fullName>
    </submittedName>
</protein>
<dbReference type="Proteomes" id="UP000245711">
    <property type="component" value="Plasmid pRB98"/>
</dbReference>
<dbReference type="AlphaFoldDB" id="A0A2S2C5E8"/>
<dbReference type="KEGG" id="roz:CBI38_31830"/>
<dbReference type="OrthoDB" id="3197274at2"/>
<sequence>MYAELAGFFYVWEKRTLGRLVPEYFVGDQTDKENEAVANPARFAAMGRRKKELADLDYEAKMTAIFAEARRVLRDDDVLSVMFTHKRAEAWDTLGMGLLQAGFTIETSWPVNTEKEQSLHQANLNSAASTIMLVCRKREATNGSGLVYLDDIEQEIRNAARAAAQRFQHDGIDGVDLLLSTYGPTLSVISQNWPVYSSVPDQDGKDKLLRPEDALDLAREEVVQLRRSRLVGKAAHVDDMTDFVLLSWDIFGAREFPYDTARLLALAVGGLDVDQLERAKIVKKKTGTVSLLKPSERLRRDADSELPGVRTEAEKFEYTIDAVDTALYIAEIDGMPAAKRFLDKHGFTAESGFISTVQGLVNAIPRTRAKGAWIIPEAGLLDTLCTLYFPTVTVPESEDLAAPAVQGSLFGDD</sequence>
<organism evidence="1 2">
    <name type="scientific">Rhodococcus oxybenzonivorans</name>
    <dbReference type="NCBI Taxonomy" id="1990687"/>
    <lineage>
        <taxon>Bacteria</taxon>
        <taxon>Bacillati</taxon>
        <taxon>Actinomycetota</taxon>
        <taxon>Actinomycetes</taxon>
        <taxon>Mycobacteriales</taxon>
        <taxon>Nocardiaceae</taxon>
        <taxon>Rhodococcus</taxon>
    </lineage>
</organism>
<keyword evidence="2" id="KW-1185">Reference proteome</keyword>
<evidence type="ECO:0000313" key="2">
    <source>
        <dbReference type="Proteomes" id="UP000245711"/>
    </source>
</evidence>